<evidence type="ECO:0000256" key="5">
    <source>
        <dbReference type="ARBA" id="ARBA00023136"/>
    </source>
</evidence>
<name>A0AAW5ZIL1_RALSL</name>
<gene>
    <name evidence="7" type="ORF">LBW59_03600</name>
</gene>
<keyword evidence="3 6" id="KW-0812">Transmembrane</keyword>
<dbReference type="RefSeq" id="WP_271656194.1">
    <property type="nucleotide sequence ID" value="NZ_JAIVFG010000004.1"/>
</dbReference>
<feature type="transmembrane region" description="Helical" evidence="6">
    <location>
        <begin position="135"/>
        <end position="157"/>
    </location>
</feature>
<dbReference type="InterPro" id="IPR001123">
    <property type="entry name" value="LeuE-type"/>
</dbReference>
<dbReference type="Proteomes" id="UP001144050">
    <property type="component" value="Unassembled WGS sequence"/>
</dbReference>
<accession>A0AAW5ZIL1</accession>
<evidence type="ECO:0000256" key="3">
    <source>
        <dbReference type="ARBA" id="ARBA00022692"/>
    </source>
</evidence>
<dbReference type="PANTHER" id="PTHR30086:SF20">
    <property type="entry name" value="ARGININE EXPORTER PROTEIN ARGO-RELATED"/>
    <property type="match status" value="1"/>
</dbReference>
<keyword evidence="2" id="KW-1003">Cell membrane</keyword>
<evidence type="ECO:0000313" key="8">
    <source>
        <dbReference type="Proteomes" id="UP001144050"/>
    </source>
</evidence>
<dbReference type="EMBL" id="JAIVFG010000004">
    <property type="protein sequence ID" value="MDB0569857.1"/>
    <property type="molecule type" value="Genomic_DNA"/>
</dbReference>
<dbReference type="GO" id="GO:0015171">
    <property type="term" value="F:amino acid transmembrane transporter activity"/>
    <property type="evidence" value="ECO:0007669"/>
    <property type="project" value="TreeGrafter"/>
</dbReference>
<reference evidence="7" key="1">
    <citation type="submission" date="2021-09" db="EMBL/GenBank/DDBJ databases">
        <title>Genomic analysis of Ralstonia spp.</title>
        <authorList>
            <person name="Aburjaile F."/>
            <person name="Ariute J.C."/>
            <person name="Pais A.K.L."/>
            <person name="Albuquerque G.M.R."/>
            <person name="Silva A.M.F."/>
            <person name="Brenig B."/>
            <person name="Azevedo V."/>
            <person name="Matiuzzi M."/>
            <person name="Ramos R."/>
            <person name="Goes-Neto A."/>
            <person name="Soares S."/>
            <person name="Iseppon A.M.B."/>
            <person name="Souza E."/>
            <person name="Gama M."/>
        </authorList>
    </citation>
    <scope>NUCLEOTIDE SEQUENCE</scope>
    <source>
        <strain evidence="7">CCRMRs91</strain>
    </source>
</reference>
<sequence length="229" mass="24315">MLHLIFKYLLHEIGKRIEVNRSMQLSDSILGLYIATILAIIAVPGPVVLQGTGAGLSGGPYRAARTVLGTSAGSLLLILMSALAIKGLMSVDASVLAAVRLLGCLYIGYVGLQLVRKPAPQHAIEGARKPRPGGFSKGLLTSISNPQGIVFFASVFPQFLRVTTSPDPSLFLLTLVWIVLAFLTLMLLYCCIRRVTRPRVRHGLMKTVGAVQLGLAVMGGAASIIEVVG</sequence>
<organism evidence="7 8">
    <name type="scientific">Ralstonia solanacearum</name>
    <name type="common">Pseudomonas solanacearum</name>
    <dbReference type="NCBI Taxonomy" id="305"/>
    <lineage>
        <taxon>Bacteria</taxon>
        <taxon>Pseudomonadati</taxon>
        <taxon>Pseudomonadota</taxon>
        <taxon>Betaproteobacteria</taxon>
        <taxon>Burkholderiales</taxon>
        <taxon>Burkholderiaceae</taxon>
        <taxon>Ralstonia</taxon>
        <taxon>Ralstonia solanacearum species complex</taxon>
    </lineage>
</organism>
<keyword evidence="5 6" id="KW-0472">Membrane</keyword>
<keyword evidence="4 6" id="KW-1133">Transmembrane helix</keyword>
<feature type="transmembrane region" description="Helical" evidence="6">
    <location>
        <begin position="30"/>
        <end position="51"/>
    </location>
</feature>
<feature type="transmembrane region" description="Helical" evidence="6">
    <location>
        <begin position="169"/>
        <end position="192"/>
    </location>
</feature>
<evidence type="ECO:0000256" key="6">
    <source>
        <dbReference type="SAM" id="Phobius"/>
    </source>
</evidence>
<dbReference type="AlphaFoldDB" id="A0AAW5ZIL1"/>
<dbReference type="PANTHER" id="PTHR30086">
    <property type="entry name" value="ARGININE EXPORTER PROTEIN ARGO"/>
    <property type="match status" value="1"/>
</dbReference>
<comment type="subcellular location">
    <subcellularLocation>
        <location evidence="1">Cell membrane</location>
        <topology evidence="1">Multi-pass membrane protein</topology>
    </subcellularLocation>
</comment>
<dbReference type="GO" id="GO:0005886">
    <property type="term" value="C:plasma membrane"/>
    <property type="evidence" value="ECO:0007669"/>
    <property type="project" value="UniProtKB-SubCell"/>
</dbReference>
<evidence type="ECO:0000313" key="7">
    <source>
        <dbReference type="EMBL" id="MDB0569857.1"/>
    </source>
</evidence>
<dbReference type="Pfam" id="PF01810">
    <property type="entry name" value="LysE"/>
    <property type="match status" value="1"/>
</dbReference>
<protein>
    <submittedName>
        <fullName evidence="7">LysE family translocator</fullName>
    </submittedName>
</protein>
<feature type="transmembrane region" description="Helical" evidence="6">
    <location>
        <begin position="97"/>
        <end position="115"/>
    </location>
</feature>
<evidence type="ECO:0000256" key="1">
    <source>
        <dbReference type="ARBA" id="ARBA00004651"/>
    </source>
</evidence>
<evidence type="ECO:0000256" key="4">
    <source>
        <dbReference type="ARBA" id="ARBA00022989"/>
    </source>
</evidence>
<proteinExistence type="predicted"/>
<feature type="transmembrane region" description="Helical" evidence="6">
    <location>
        <begin position="63"/>
        <end position="85"/>
    </location>
</feature>
<comment type="caution">
    <text evidence="7">The sequence shown here is derived from an EMBL/GenBank/DDBJ whole genome shotgun (WGS) entry which is preliminary data.</text>
</comment>
<evidence type="ECO:0000256" key="2">
    <source>
        <dbReference type="ARBA" id="ARBA00022475"/>
    </source>
</evidence>